<accession>A0A016V4R2</accession>
<evidence type="ECO:0000313" key="2">
    <source>
        <dbReference type="EMBL" id="EYC21987.1"/>
    </source>
</evidence>
<evidence type="ECO:0000256" key="1">
    <source>
        <dbReference type="SAM" id="MobiDB-lite"/>
    </source>
</evidence>
<name>A0A016V4R2_9BILA</name>
<keyword evidence="3" id="KW-1185">Reference proteome</keyword>
<dbReference type="Proteomes" id="UP000024635">
    <property type="component" value="Unassembled WGS sequence"/>
</dbReference>
<feature type="region of interest" description="Disordered" evidence="1">
    <location>
        <begin position="1"/>
        <end position="57"/>
    </location>
</feature>
<gene>
    <name evidence="2" type="primary">Acey_s0018.g3647</name>
    <name evidence="2" type="ORF">Y032_0018g3647</name>
</gene>
<proteinExistence type="predicted"/>
<comment type="caution">
    <text evidence="2">The sequence shown here is derived from an EMBL/GenBank/DDBJ whole genome shotgun (WGS) entry which is preliminary data.</text>
</comment>
<dbReference type="AlphaFoldDB" id="A0A016V4R2"/>
<reference evidence="3" key="1">
    <citation type="journal article" date="2015" name="Nat. Genet.">
        <title>The genome and transcriptome of the zoonotic hookworm Ancylostoma ceylanicum identify infection-specific gene families.</title>
        <authorList>
            <person name="Schwarz E.M."/>
            <person name="Hu Y."/>
            <person name="Antoshechkin I."/>
            <person name="Miller M.M."/>
            <person name="Sternberg P.W."/>
            <person name="Aroian R.V."/>
        </authorList>
    </citation>
    <scope>NUCLEOTIDE SEQUENCE</scope>
    <source>
        <strain evidence="3">HY135</strain>
    </source>
</reference>
<feature type="compositionally biased region" description="Polar residues" evidence="1">
    <location>
        <begin position="42"/>
        <end position="57"/>
    </location>
</feature>
<sequence>MGYSKEAACESPENSPEELSEQIEESDCRVNKVAESELTDGSKVSTDRSTPLQASTTQLQLHTKDSFLSVKAISCGKAVLRISTGGNYQYASDSRKVAHIKNDGVNV</sequence>
<feature type="compositionally biased region" description="Basic and acidic residues" evidence="1">
    <location>
        <begin position="26"/>
        <end position="35"/>
    </location>
</feature>
<dbReference type="EMBL" id="JARK01001354">
    <property type="protein sequence ID" value="EYC21987.1"/>
    <property type="molecule type" value="Genomic_DNA"/>
</dbReference>
<organism evidence="2 3">
    <name type="scientific">Ancylostoma ceylanicum</name>
    <dbReference type="NCBI Taxonomy" id="53326"/>
    <lineage>
        <taxon>Eukaryota</taxon>
        <taxon>Metazoa</taxon>
        <taxon>Ecdysozoa</taxon>
        <taxon>Nematoda</taxon>
        <taxon>Chromadorea</taxon>
        <taxon>Rhabditida</taxon>
        <taxon>Rhabditina</taxon>
        <taxon>Rhabditomorpha</taxon>
        <taxon>Strongyloidea</taxon>
        <taxon>Ancylostomatidae</taxon>
        <taxon>Ancylostomatinae</taxon>
        <taxon>Ancylostoma</taxon>
    </lineage>
</organism>
<evidence type="ECO:0000313" key="3">
    <source>
        <dbReference type="Proteomes" id="UP000024635"/>
    </source>
</evidence>
<feature type="compositionally biased region" description="Acidic residues" evidence="1">
    <location>
        <begin position="15"/>
        <end position="25"/>
    </location>
</feature>
<protein>
    <submittedName>
        <fullName evidence="2">Uncharacterized protein</fullName>
    </submittedName>
</protein>